<proteinExistence type="inferred from homology"/>
<dbReference type="Pfam" id="PF08264">
    <property type="entry name" value="Anticodon_1"/>
    <property type="match status" value="1"/>
</dbReference>
<accession>A0A261Y479</accession>
<keyword evidence="6" id="KW-0067">ATP-binding</keyword>
<evidence type="ECO:0000256" key="1">
    <source>
        <dbReference type="ARBA" id="ARBA00004496"/>
    </source>
</evidence>
<comment type="catalytic activity">
    <reaction evidence="10">
        <text>tRNA(Leu) + L-leucine + ATP = L-leucyl-tRNA(Leu) + AMP + diphosphate</text>
        <dbReference type="Rhea" id="RHEA:11688"/>
        <dbReference type="Rhea" id="RHEA-COMP:9613"/>
        <dbReference type="Rhea" id="RHEA-COMP:9622"/>
        <dbReference type="ChEBI" id="CHEBI:30616"/>
        <dbReference type="ChEBI" id="CHEBI:33019"/>
        <dbReference type="ChEBI" id="CHEBI:57427"/>
        <dbReference type="ChEBI" id="CHEBI:78442"/>
        <dbReference type="ChEBI" id="CHEBI:78494"/>
        <dbReference type="ChEBI" id="CHEBI:456215"/>
        <dbReference type="EC" id="6.1.1.4"/>
    </reaction>
</comment>
<dbReference type="GO" id="GO:1990825">
    <property type="term" value="F:sequence-specific mRNA binding"/>
    <property type="evidence" value="ECO:0007669"/>
    <property type="project" value="EnsemblFungi"/>
</dbReference>
<dbReference type="SUPFAM" id="SSF47323">
    <property type="entry name" value="Anticodon-binding domain of a subclass of class I aminoacyl-tRNA synthetases"/>
    <property type="match status" value="1"/>
</dbReference>
<dbReference type="GO" id="GO:0004823">
    <property type="term" value="F:leucine-tRNA ligase activity"/>
    <property type="evidence" value="ECO:0007669"/>
    <property type="project" value="UniProtKB-EC"/>
</dbReference>
<dbReference type="Pfam" id="PF24810">
    <property type="entry name" value="RBD_LARS1"/>
    <property type="match status" value="1"/>
</dbReference>
<dbReference type="InterPro" id="IPR004493">
    <property type="entry name" value="Leu-tRNA-synth_Ia_arc/euk"/>
</dbReference>
<reference evidence="14 15" key="1">
    <citation type="journal article" date="2017" name="Mycologia">
        <title>Bifiguratus adelaidae, gen. et sp. nov., a new member of Mucoromycotina in endophytic and soil-dwelling habitats.</title>
        <authorList>
            <person name="Torres-Cruz T.J."/>
            <person name="Billingsley Tobias T.L."/>
            <person name="Almatruk M."/>
            <person name="Hesse C."/>
            <person name="Kuske C.R."/>
            <person name="Desiro A."/>
            <person name="Benucci G.M."/>
            <person name="Bonito G."/>
            <person name="Stajich J.E."/>
            <person name="Dunlap C."/>
            <person name="Arnold A.E."/>
            <person name="Porras-Alfaro A."/>
        </authorList>
    </citation>
    <scope>NUCLEOTIDE SEQUENCE [LARGE SCALE GENOMIC DNA]</scope>
    <source>
        <strain evidence="14 15">AZ0501</strain>
    </source>
</reference>
<dbReference type="Gene3D" id="3.90.740.10">
    <property type="entry name" value="Valyl/Leucyl/Isoleucyl-tRNA synthetase, editing domain"/>
    <property type="match status" value="1"/>
</dbReference>
<evidence type="ECO:0000313" key="15">
    <source>
        <dbReference type="Proteomes" id="UP000242875"/>
    </source>
</evidence>
<dbReference type="OrthoDB" id="10249672at2759"/>
<protein>
    <recommendedName>
        <fullName evidence="3">leucine--tRNA ligase</fullName>
        <ecNumber evidence="3">6.1.1.4</ecNumber>
    </recommendedName>
    <alternativeName>
        <fullName evidence="9">Leucyl-tRNA synthetase</fullName>
    </alternativeName>
</protein>
<evidence type="ECO:0000256" key="7">
    <source>
        <dbReference type="ARBA" id="ARBA00022917"/>
    </source>
</evidence>
<evidence type="ECO:0000259" key="13">
    <source>
        <dbReference type="Pfam" id="PF24810"/>
    </source>
</evidence>
<dbReference type="PANTHER" id="PTHR45794:SF1">
    <property type="entry name" value="LEUCINE--TRNA LIGASE, CYTOPLASMIC"/>
    <property type="match status" value="1"/>
</dbReference>
<keyword evidence="4" id="KW-0436">Ligase</keyword>
<dbReference type="EC" id="6.1.1.4" evidence="3"/>
<dbReference type="InterPro" id="IPR009008">
    <property type="entry name" value="Val/Leu/Ile-tRNA-synth_edit"/>
</dbReference>
<dbReference type="Gene3D" id="3.40.50.620">
    <property type="entry name" value="HUPs"/>
    <property type="match status" value="2"/>
</dbReference>
<evidence type="ECO:0000259" key="12">
    <source>
        <dbReference type="Pfam" id="PF08264"/>
    </source>
</evidence>
<evidence type="ECO:0000259" key="11">
    <source>
        <dbReference type="Pfam" id="PF00133"/>
    </source>
</evidence>
<dbReference type="CDD" id="cd07959">
    <property type="entry name" value="Anticodon_Ia_Leu_AEc"/>
    <property type="match status" value="1"/>
</dbReference>
<dbReference type="EMBL" id="MVBO01000016">
    <property type="protein sequence ID" value="OZJ05415.1"/>
    <property type="molecule type" value="Genomic_DNA"/>
</dbReference>
<evidence type="ECO:0000256" key="4">
    <source>
        <dbReference type="ARBA" id="ARBA00022598"/>
    </source>
</evidence>
<evidence type="ECO:0000256" key="10">
    <source>
        <dbReference type="ARBA" id="ARBA00047469"/>
    </source>
</evidence>
<feature type="domain" description="Aminoacyl-tRNA synthetase class Ia" evidence="11">
    <location>
        <begin position="216"/>
        <end position="790"/>
    </location>
</feature>
<dbReference type="FunFam" id="1.10.730.10:FF:000020">
    <property type="entry name" value="Leucine--tRNA ligase cytoplasmic"/>
    <property type="match status" value="1"/>
</dbReference>
<dbReference type="SUPFAM" id="SSF50677">
    <property type="entry name" value="ValRS/IleRS/LeuRS editing domain"/>
    <property type="match status" value="1"/>
</dbReference>
<comment type="similarity">
    <text evidence="2">Belongs to the class-I aminoacyl-tRNA synthetase family.</text>
</comment>
<dbReference type="NCBIfam" id="TIGR00395">
    <property type="entry name" value="leuS_arch"/>
    <property type="match status" value="1"/>
</dbReference>
<dbReference type="InterPro" id="IPR055416">
    <property type="entry name" value="RBD_LARS1"/>
</dbReference>
<dbReference type="Pfam" id="PF00133">
    <property type="entry name" value="tRNA-synt_1"/>
    <property type="match status" value="2"/>
</dbReference>
<keyword evidence="5" id="KW-0547">Nucleotide-binding</keyword>
<evidence type="ECO:0000256" key="2">
    <source>
        <dbReference type="ARBA" id="ARBA00005594"/>
    </source>
</evidence>
<dbReference type="InterPro" id="IPR002300">
    <property type="entry name" value="aa-tRNA-synth_Ia"/>
</dbReference>
<dbReference type="Proteomes" id="UP000242875">
    <property type="component" value="Unassembled WGS sequence"/>
</dbReference>
<dbReference type="InterPro" id="IPR013155">
    <property type="entry name" value="M/V/L/I-tRNA-synth_anticd-bd"/>
</dbReference>
<comment type="caution">
    <text evidence="14">The sequence shown here is derived from an EMBL/GenBank/DDBJ whole genome shotgun (WGS) entry which is preliminary data.</text>
</comment>
<evidence type="ECO:0000256" key="6">
    <source>
        <dbReference type="ARBA" id="ARBA00022840"/>
    </source>
</evidence>
<name>A0A261Y479_9FUNG</name>
<dbReference type="FunFam" id="3.90.740.10:FF:000001">
    <property type="entry name" value="Leucine--tRNA ligase, cytoplasmic"/>
    <property type="match status" value="1"/>
</dbReference>
<gene>
    <name evidence="14" type="ORF">BZG36_02008</name>
</gene>
<organism evidence="14 15">
    <name type="scientific">Bifiguratus adelaidae</name>
    <dbReference type="NCBI Taxonomy" id="1938954"/>
    <lineage>
        <taxon>Eukaryota</taxon>
        <taxon>Fungi</taxon>
        <taxon>Fungi incertae sedis</taxon>
        <taxon>Mucoromycota</taxon>
        <taxon>Mucoromycotina</taxon>
        <taxon>Endogonomycetes</taxon>
        <taxon>Endogonales</taxon>
        <taxon>Endogonales incertae sedis</taxon>
        <taxon>Bifiguratus</taxon>
    </lineage>
</organism>
<keyword evidence="15" id="KW-1185">Reference proteome</keyword>
<comment type="subcellular location">
    <subcellularLocation>
        <location evidence="1">Cytoplasm</location>
    </subcellularLocation>
</comment>
<evidence type="ECO:0000256" key="9">
    <source>
        <dbReference type="ARBA" id="ARBA00030520"/>
    </source>
</evidence>
<sequence length="1107" mass="124866">MAAQQGPPKTQKRDALRALESFARDKWNAQKVFEVDAPTYEEFPEPNPGASLGELNAAADELHKKFPKHMGCMAYPYMNGRLHLGHAFTMSKVEFSTGYEKMKGKRALFPQGFHCTGMPIKACADKLVREIEKFGLYFENYDAVIAKEHEEAKLAGAMDDKLTVADGKKDDPSKSKKSKVAAKTGTQTYQFQIMQSSGIPTEEIHKFADAKYWLTYFPPIAISDINSFGAKVDWRRSFITTDANPYYDAFVRWQMNRLDMLGKIKFGERYTIYSPLDQQPCMDHDRQSGEALGPQEYTGIKLKVLEWSGAAKEALANIPALEGKSVYMVAATLRPETMYGQTNCFVGPSITYGLFASNNENEVYLCTMRAARNLAFQGLSLVERNVTKYAEIAGRALIGTKIHAPLSKYPEVYVLPMETVLATKGTGVVTSVPSDSPDDFATLQDLIKKPAYYNIQPEWANFEPIPIINTPTYGNLTAPTICKMKKINSQKDRVQLAEAKELAYKEGFYGGTMVIGDYAGLPVQEAKPKIKDALINSGEAFVYNEPEGLVISRSGEECVVALLEQWYLDYGEPSWKAQTEKVLEVVNTYGHEVRNQFKATLDWLNKWACARSFGLGTRMPRDPQFIVESLSDSTIYMAYYTVAHLLHGGDIYGQRPGPAGIKHEQMIDEVWDYVFGLGPYPKGKTDIPKSTLDVLQREYNYFYPLDLRVSGKDLVPNHLTFFLYNHAAIFPESKWPKGIRVNGHLLLNSEKMSKSTGNTLGLAEAVEKFGADAARLALADAGDAVEDANFEEATANAAILRLFTLLEWCEEQVKNADSLRQGEYNFHDKVFDNELNRYADLCDHAYSQMLYRDALKYGFYELQTARDWYREVCAVEGMHKDLVIKFIGHQTLMICPIAPHWAEYVWSHVLKNSQLAVVTPFPTSSEPIDQVILDAAEYIRGTVKNVRDAELNMLKRKKKGKANSDAYDANAPKALKIFVATEFPAWQEQAIEFMKEGFDNNTKEFDDVKIRTLLGEKGLLKDKKMMPFVQEMKKRVSTVGPSAFNRSLLFNEMETLRTSIEFFKRSLGFHSIYLTSQADWSEEDKKNGENALPGAPAFLMFNEEQKN</sequence>
<evidence type="ECO:0000313" key="14">
    <source>
        <dbReference type="EMBL" id="OZJ05415.1"/>
    </source>
</evidence>
<dbReference type="GO" id="GO:0002161">
    <property type="term" value="F:aminoacyl-tRNA deacylase activity"/>
    <property type="evidence" value="ECO:0007669"/>
    <property type="project" value="InterPro"/>
</dbReference>
<feature type="domain" description="Leucine--tRNA ligase RagD-binding" evidence="13">
    <location>
        <begin position="979"/>
        <end position="1047"/>
    </location>
</feature>
<dbReference type="InterPro" id="IPR014729">
    <property type="entry name" value="Rossmann-like_a/b/a_fold"/>
</dbReference>
<evidence type="ECO:0000256" key="3">
    <source>
        <dbReference type="ARBA" id="ARBA00013164"/>
    </source>
</evidence>
<keyword evidence="7" id="KW-0648">Protein biosynthesis</keyword>
<dbReference type="InterPro" id="IPR009080">
    <property type="entry name" value="tRNAsynth_Ia_anticodon-bd"/>
</dbReference>
<dbReference type="PANTHER" id="PTHR45794">
    <property type="entry name" value="LEUCYL-TRNA SYNTHETASE"/>
    <property type="match status" value="1"/>
</dbReference>
<dbReference type="GO" id="GO:1903432">
    <property type="term" value="P:regulation of TORC1 signaling"/>
    <property type="evidence" value="ECO:0007669"/>
    <property type="project" value="EnsemblFungi"/>
</dbReference>
<dbReference type="GO" id="GO:0005737">
    <property type="term" value="C:cytoplasm"/>
    <property type="evidence" value="ECO:0007669"/>
    <property type="project" value="UniProtKB-SubCell"/>
</dbReference>
<evidence type="ECO:0000256" key="5">
    <source>
        <dbReference type="ARBA" id="ARBA00022741"/>
    </source>
</evidence>
<dbReference type="GO" id="GO:0005524">
    <property type="term" value="F:ATP binding"/>
    <property type="evidence" value="ECO:0007669"/>
    <property type="project" value="UniProtKB-KW"/>
</dbReference>
<feature type="domain" description="Methionyl/Valyl/Leucyl/Isoleucyl-tRNA synthetase anticodon-binding" evidence="12">
    <location>
        <begin position="828"/>
        <end position="949"/>
    </location>
</feature>
<dbReference type="AlphaFoldDB" id="A0A261Y479"/>
<dbReference type="GO" id="GO:0006429">
    <property type="term" value="P:leucyl-tRNA aminoacylation"/>
    <property type="evidence" value="ECO:0007669"/>
    <property type="project" value="EnsemblFungi"/>
</dbReference>
<keyword evidence="8" id="KW-0030">Aminoacyl-tRNA synthetase</keyword>
<feature type="domain" description="Aminoacyl-tRNA synthetase class Ia" evidence="11">
    <location>
        <begin position="64"/>
        <end position="130"/>
    </location>
</feature>
<evidence type="ECO:0000256" key="8">
    <source>
        <dbReference type="ARBA" id="ARBA00023146"/>
    </source>
</evidence>
<dbReference type="SUPFAM" id="SSF52374">
    <property type="entry name" value="Nucleotidylyl transferase"/>
    <property type="match status" value="1"/>
</dbReference>